<evidence type="ECO:0000256" key="4">
    <source>
        <dbReference type="ARBA" id="ARBA00022670"/>
    </source>
</evidence>
<keyword evidence="6" id="KW-0378">Hydrolase</keyword>
<dbReference type="Proteomes" id="UP000668403">
    <property type="component" value="Unassembled WGS sequence"/>
</dbReference>
<dbReference type="EMBL" id="JAGFBF010000005">
    <property type="protein sequence ID" value="MBO2990732.1"/>
    <property type="molecule type" value="Genomic_DNA"/>
</dbReference>
<dbReference type="InterPro" id="IPR036034">
    <property type="entry name" value="PDZ_sf"/>
</dbReference>
<evidence type="ECO:0000256" key="7">
    <source>
        <dbReference type="ARBA" id="ARBA00022833"/>
    </source>
</evidence>
<keyword evidence="9" id="KW-0482">Metalloprotease</keyword>
<protein>
    <submittedName>
        <fullName evidence="15">Site-2 protease family protein</fullName>
    </submittedName>
</protein>
<proteinExistence type="inferred from homology"/>
<dbReference type="GO" id="GO:0006508">
    <property type="term" value="P:proteolysis"/>
    <property type="evidence" value="ECO:0007669"/>
    <property type="project" value="UniProtKB-KW"/>
</dbReference>
<dbReference type="InterPro" id="IPR008915">
    <property type="entry name" value="Peptidase_M50"/>
</dbReference>
<dbReference type="CDD" id="cd06163">
    <property type="entry name" value="S2P-M50_PDZ_RseP-like"/>
    <property type="match status" value="1"/>
</dbReference>
<sequence>MLEVLLYVLGILIIFVGLIVSIGLHEVGHLVPAKLFGVKVTQYMVGFGKTLFSWRKGETEYGVKMIPLGGYIAMIGMYPPHKPGEVPRASTTGFLNTVVQEGAPARPVAGDPGTATLTSGPVDPDPAPGEPDRMDEPGARPGIGGLVDDARLASGETIAAGEEHRTFYNLSVWKKVVVMLGGPFMNLILAFVCFAIVLVGFGAPQNTTTLGAVNECLVSASSDATECTADAPAAPAAAAGLRPGDTVLAINGTRITGWDQLRGIVSDSPGQDLRFEIERDGATETVSVVPAANERAVVDAEGVAVEDDAGRIVTESVGMIGATPTAELVRQPITEVPVMVGDAAGRMVNVIIQLPQRMVGVWNAAFGSAERDPNGPLSVVGVGRIAGEVVSTDQVPVAERVQFVVGLLGNVNIALFIFNLVPLMPLDGGHVAGAVYEGLKRMWARLRRKPDPGPVDTAKMVPITFAVVVVLGAMTLLLIYADIVKPVSIFG</sequence>
<evidence type="ECO:0000259" key="14">
    <source>
        <dbReference type="Pfam" id="PF17820"/>
    </source>
</evidence>
<evidence type="ECO:0000256" key="8">
    <source>
        <dbReference type="ARBA" id="ARBA00022989"/>
    </source>
</evidence>
<evidence type="ECO:0000256" key="6">
    <source>
        <dbReference type="ARBA" id="ARBA00022801"/>
    </source>
</evidence>
<evidence type="ECO:0000256" key="10">
    <source>
        <dbReference type="ARBA" id="ARBA00023136"/>
    </source>
</evidence>
<dbReference type="SUPFAM" id="SSF50156">
    <property type="entry name" value="PDZ domain-like"/>
    <property type="match status" value="1"/>
</dbReference>
<dbReference type="GO" id="GO:0016020">
    <property type="term" value="C:membrane"/>
    <property type="evidence" value="ECO:0007669"/>
    <property type="project" value="UniProtKB-SubCell"/>
</dbReference>
<comment type="caution">
    <text evidence="15">The sequence shown here is derived from an EMBL/GenBank/DDBJ whole genome shotgun (WGS) entry which is preliminary data.</text>
</comment>
<dbReference type="Pfam" id="PF17820">
    <property type="entry name" value="PDZ_6"/>
    <property type="match status" value="1"/>
</dbReference>
<evidence type="ECO:0000256" key="1">
    <source>
        <dbReference type="ARBA" id="ARBA00001947"/>
    </source>
</evidence>
<feature type="domain" description="PDZ" evidence="14">
    <location>
        <begin position="232"/>
        <end position="279"/>
    </location>
</feature>
<dbReference type="GO" id="GO:0004222">
    <property type="term" value="F:metalloendopeptidase activity"/>
    <property type="evidence" value="ECO:0007669"/>
    <property type="project" value="InterPro"/>
</dbReference>
<dbReference type="InterPro" id="IPR041489">
    <property type="entry name" value="PDZ_6"/>
</dbReference>
<keyword evidence="7" id="KW-0862">Zinc</keyword>
<feature type="region of interest" description="Disordered" evidence="11">
    <location>
        <begin position="105"/>
        <end position="141"/>
    </location>
</feature>
<comment type="subcellular location">
    <subcellularLocation>
        <location evidence="2">Membrane</location>
        <topology evidence="2">Multi-pass membrane protein</topology>
    </subcellularLocation>
</comment>
<feature type="domain" description="Peptidase M50" evidence="13">
    <location>
        <begin position="15"/>
        <end position="442"/>
    </location>
</feature>
<evidence type="ECO:0000256" key="12">
    <source>
        <dbReference type="SAM" id="Phobius"/>
    </source>
</evidence>
<comment type="similarity">
    <text evidence="3">Belongs to the peptidase M50B family.</text>
</comment>
<dbReference type="InterPro" id="IPR004387">
    <property type="entry name" value="Pept_M50_Zn"/>
</dbReference>
<keyword evidence="5 12" id="KW-0812">Transmembrane</keyword>
<keyword evidence="4 15" id="KW-0645">Protease</keyword>
<evidence type="ECO:0000256" key="3">
    <source>
        <dbReference type="ARBA" id="ARBA00007931"/>
    </source>
</evidence>
<feature type="transmembrane region" description="Helical" evidence="12">
    <location>
        <begin position="6"/>
        <end position="24"/>
    </location>
</feature>
<dbReference type="Gene3D" id="2.30.42.10">
    <property type="match status" value="1"/>
</dbReference>
<keyword evidence="16" id="KW-1185">Reference proteome</keyword>
<name>A0A939TS54_9MICO</name>
<feature type="transmembrane region" description="Helical" evidence="12">
    <location>
        <begin position="413"/>
        <end position="439"/>
    </location>
</feature>
<keyword evidence="8 12" id="KW-1133">Transmembrane helix</keyword>
<dbReference type="AlphaFoldDB" id="A0A939TS54"/>
<dbReference type="Pfam" id="PF02163">
    <property type="entry name" value="Peptidase_M50"/>
    <property type="match status" value="1"/>
</dbReference>
<evidence type="ECO:0000259" key="13">
    <source>
        <dbReference type="Pfam" id="PF02163"/>
    </source>
</evidence>
<evidence type="ECO:0000256" key="2">
    <source>
        <dbReference type="ARBA" id="ARBA00004141"/>
    </source>
</evidence>
<feature type="transmembrane region" description="Helical" evidence="12">
    <location>
        <begin position="184"/>
        <end position="203"/>
    </location>
</feature>
<comment type="cofactor">
    <cofactor evidence="1">
        <name>Zn(2+)</name>
        <dbReference type="ChEBI" id="CHEBI:29105"/>
    </cofactor>
</comment>
<organism evidence="15 16">
    <name type="scientific">Leucobacter tardus</name>
    <dbReference type="NCBI Taxonomy" id="501483"/>
    <lineage>
        <taxon>Bacteria</taxon>
        <taxon>Bacillati</taxon>
        <taxon>Actinomycetota</taxon>
        <taxon>Actinomycetes</taxon>
        <taxon>Micrococcales</taxon>
        <taxon>Microbacteriaceae</taxon>
        <taxon>Leucobacter</taxon>
    </lineage>
</organism>
<accession>A0A939TS54</accession>
<evidence type="ECO:0000313" key="16">
    <source>
        <dbReference type="Proteomes" id="UP000668403"/>
    </source>
</evidence>
<feature type="transmembrane region" description="Helical" evidence="12">
    <location>
        <begin position="460"/>
        <end position="481"/>
    </location>
</feature>
<gene>
    <name evidence="15" type="ORF">J4H85_12075</name>
</gene>
<evidence type="ECO:0000256" key="5">
    <source>
        <dbReference type="ARBA" id="ARBA00022692"/>
    </source>
</evidence>
<dbReference type="RefSeq" id="WP_208239956.1">
    <property type="nucleotide sequence ID" value="NZ_BAAAQU010000002.1"/>
</dbReference>
<dbReference type="CDD" id="cd23081">
    <property type="entry name" value="cpPDZ_EcRseP-like"/>
    <property type="match status" value="1"/>
</dbReference>
<evidence type="ECO:0000256" key="11">
    <source>
        <dbReference type="SAM" id="MobiDB-lite"/>
    </source>
</evidence>
<evidence type="ECO:0000256" key="9">
    <source>
        <dbReference type="ARBA" id="ARBA00023049"/>
    </source>
</evidence>
<dbReference type="PANTHER" id="PTHR42837:SF2">
    <property type="entry name" value="MEMBRANE METALLOPROTEASE ARASP2, CHLOROPLASTIC-RELATED"/>
    <property type="match status" value="1"/>
</dbReference>
<evidence type="ECO:0000313" key="15">
    <source>
        <dbReference type="EMBL" id="MBO2990732.1"/>
    </source>
</evidence>
<keyword evidence="10 12" id="KW-0472">Membrane</keyword>
<dbReference type="PANTHER" id="PTHR42837">
    <property type="entry name" value="REGULATOR OF SIGMA-E PROTEASE RSEP"/>
    <property type="match status" value="1"/>
</dbReference>
<reference evidence="15" key="1">
    <citation type="submission" date="2021-03" db="EMBL/GenBank/DDBJ databases">
        <title>Leucobacter chromiisoli sp. nov., isolated from chromium-containing soil of chemical plant.</title>
        <authorList>
            <person name="Xu Z."/>
        </authorList>
    </citation>
    <scope>NUCLEOTIDE SEQUENCE</scope>
    <source>
        <strain evidence="15">K 70/01</strain>
    </source>
</reference>